<dbReference type="eggNOG" id="KOG3138">
    <property type="taxonomic scope" value="Eukaryota"/>
</dbReference>
<sequence length="528" mass="56568">MSSARAPRGGRPPTPGPAATATAAAKASSRRLQSFLSQMPSESSERTLLQRLNACFQLVQIPPEELDPESRSLYALRHILQQRHIGRRASGSGSSSPVLRHSDRRSVSPGPVSPGSQTLQPGDRGFAAAALRRTLQELLDAGGSGPGLLQTGAILGRWTPPPAPGHGGGDLGEGLPPGDPASDSGSESDTESGTFSQRLHTTAEAEVSFKRRSGSAMASTMSPPPPADIIRCPPRGWRPQLSSSAKSVTFLVRRRNFTERALGVNRLAIPGPVISPLSRKILPAYILRDRLDGPGSRVPPKLALLREVQQFFHGPSRLRGTLDFGAANPLLLGLHVTGAGGPDAEFHPVPLQTLDYMHFREEHLKQVNALLAACFWPGIDMSDALDYPDHTVVIVYGRLVVACAFLSPPPPGSPPTTPMYLAFLCVHPEWRRAGLAKRMLALLLLGAPPGRDVTLHVSPENPAMLLYQGMGFKCDQFVFGFFHAVAKTLAGTVLDSEPGVVSWDGISGGFRADASASRRNAFLMRLRR</sequence>
<feature type="region of interest" description="Disordered" evidence="1">
    <location>
        <begin position="1"/>
        <end position="43"/>
    </location>
</feature>
<feature type="region of interest" description="Disordered" evidence="1">
    <location>
        <begin position="151"/>
        <end position="228"/>
    </location>
</feature>
<dbReference type="STRING" id="691883.A0A058Z7J9"/>
<dbReference type="CDD" id="cd04301">
    <property type="entry name" value="NAT_SF"/>
    <property type="match status" value="1"/>
</dbReference>
<dbReference type="Gene3D" id="3.40.630.30">
    <property type="match status" value="1"/>
</dbReference>
<feature type="compositionally biased region" description="Low complexity" evidence="1">
    <location>
        <begin position="173"/>
        <end position="194"/>
    </location>
</feature>
<name>A0A058Z7J9_FONAL</name>
<feature type="compositionally biased region" description="Low complexity" evidence="1">
    <location>
        <begin position="17"/>
        <end position="31"/>
    </location>
</feature>
<dbReference type="InterPro" id="IPR000182">
    <property type="entry name" value="GNAT_dom"/>
</dbReference>
<evidence type="ECO:0000313" key="3">
    <source>
        <dbReference type="EMBL" id="KCV70279.1"/>
    </source>
</evidence>
<organism evidence="3">
    <name type="scientific">Fonticula alba</name>
    <name type="common">Slime mold</name>
    <dbReference type="NCBI Taxonomy" id="691883"/>
    <lineage>
        <taxon>Eukaryota</taxon>
        <taxon>Rotosphaerida</taxon>
        <taxon>Fonticulaceae</taxon>
        <taxon>Fonticula</taxon>
    </lineage>
</organism>
<evidence type="ECO:0000256" key="1">
    <source>
        <dbReference type="SAM" id="MobiDB-lite"/>
    </source>
</evidence>
<evidence type="ECO:0000313" key="4">
    <source>
        <dbReference type="Proteomes" id="UP000030693"/>
    </source>
</evidence>
<dbReference type="RefSeq" id="XP_009494795.1">
    <property type="nucleotide sequence ID" value="XM_009496520.1"/>
</dbReference>
<protein>
    <recommendedName>
        <fullName evidence="2">N-acetyltransferase domain-containing protein</fullName>
    </recommendedName>
</protein>
<accession>A0A058Z7J9</accession>
<feature type="compositionally biased region" description="Low complexity" evidence="1">
    <location>
        <begin position="107"/>
        <end position="116"/>
    </location>
</feature>
<dbReference type="InterPro" id="IPR016181">
    <property type="entry name" value="Acyl_CoA_acyltransferase"/>
</dbReference>
<dbReference type="Proteomes" id="UP000030693">
    <property type="component" value="Unassembled WGS sequence"/>
</dbReference>
<dbReference type="Pfam" id="PF13508">
    <property type="entry name" value="Acetyltransf_7"/>
    <property type="match status" value="1"/>
</dbReference>
<keyword evidence="4" id="KW-1185">Reference proteome</keyword>
<dbReference type="OrthoDB" id="4080456at2759"/>
<dbReference type="GO" id="GO:0016747">
    <property type="term" value="F:acyltransferase activity, transferring groups other than amino-acyl groups"/>
    <property type="evidence" value="ECO:0007669"/>
    <property type="project" value="InterPro"/>
</dbReference>
<dbReference type="EMBL" id="KB932204">
    <property type="protein sequence ID" value="KCV70279.1"/>
    <property type="molecule type" value="Genomic_DNA"/>
</dbReference>
<evidence type="ECO:0000259" key="2">
    <source>
        <dbReference type="PROSITE" id="PS51186"/>
    </source>
</evidence>
<dbReference type="PROSITE" id="PS51186">
    <property type="entry name" value="GNAT"/>
    <property type="match status" value="1"/>
</dbReference>
<dbReference type="SUPFAM" id="SSF55729">
    <property type="entry name" value="Acyl-CoA N-acyltransferases (Nat)"/>
    <property type="match status" value="1"/>
</dbReference>
<dbReference type="AlphaFoldDB" id="A0A058Z7J9"/>
<feature type="compositionally biased region" description="Polar residues" evidence="1">
    <location>
        <begin position="32"/>
        <end position="42"/>
    </location>
</feature>
<feature type="domain" description="N-acetyltransferase" evidence="2">
    <location>
        <begin position="354"/>
        <end position="492"/>
    </location>
</feature>
<feature type="region of interest" description="Disordered" evidence="1">
    <location>
        <begin position="85"/>
        <end position="122"/>
    </location>
</feature>
<gene>
    <name evidence="3" type="ORF">H696_02609</name>
</gene>
<proteinExistence type="predicted"/>
<reference evidence="3" key="1">
    <citation type="submission" date="2013-04" db="EMBL/GenBank/DDBJ databases">
        <title>The Genome Sequence of Fonticula alba ATCC 38817.</title>
        <authorList>
            <consortium name="The Broad Institute Genomics Platform"/>
            <person name="Russ C."/>
            <person name="Cuomo C."/>
            <person name="Burger G."/>
            <person name="Gray M.W."/>
            <person name="Holland P.W.H."/>
            <person name="King N."/>
            <person name="Lang F.B.F."/>
            <person name="Roger A.J."/>
            <person name="Ruiz-Trillo I."/>
            <person name="Brown M."/>
            <person name="Walker B."/>
            <person name="Young S."/>
            <person name="Zeng Q."/>
            <person name="Gargeya S."/>
            <person name="Fitzgerald M."/>
            <person name="Haas B."/>
            <person name="Abouelleil A."/>
            <person name="Allen A.W."/>
            <person name="Alvarado L."/>
            <person name="Arachchi H.M."/>
            <person name="Berlin A.M."/>
            <person name="Chapman S.B."/>
            <person name="Gainer-Dewar J."/>
            <person name="Goldberg J."/>
            <person name="Griggs A."/>
            <person name="Gujja S."/>
            <person name="Hansen M."/>
            <person name="Howarth C."/>
            <person name="Imamovic A."/>
            <person name="Ireland A."/>
            <person name="Larimer J."/>
            <person name="McCowan C."/>
            <person name="Murphy C."/>
            <person name="Pearson M."/>
            <person name="Poon T.W."/>
            <person name="Priest M."/>
            <person name="Roberts A."/>
            <person name="Saif S."/>
            <person name="Shea T."/>
            <person name="Sisk P."/>
            <person name="Sykes S."/>
            <person name="Wortman J."/>
            <person name="Nusbaum C."/>
            <person name="Birren B."/>
        </authorList>
    </citation>
    <scope>NUCLEOTIDE SEQUENCE [LARGE SCALE GENOMIC DNA]</scope>
    <source>
        <strain evidence="3">ATCC 38817</strain>
    </source>
</reference>
<dbReference type="GeneID" id="20527334"/>